<dbReference type="RefSeq" id="WP_175397803.1">
    <property type="nucleotide sequence ID" value="NZ_JABMCB010000197.1"/>
</dbReference>
<dbReference type="AlphaFoldDB" id="A0A7Y6EWV1"/>
<comment type="caution">
    <text evidence="1">The sequence shown here is derived from an EMBL/GenBank/DDBJ whole genome shotgun (WGS) entry which is preliminary data.</text>
</comment>
<evidence type="ECO:0008006" key="3">
    <source>
        <dbReference type="Google" id="ProtNLM"/>
    </source>
</evidence>
<protein>
    <recommendedName>
        <fullName evidence="3">Type I restriction enzyme R protein N-terminal domain-containing protein</fullName>
    </recommendedName>
</protein>
<dbReference type="EMBL" id="JABMCB010000197">
    <property type="protein sequence ID" value="NUU78176.1"/>
    <property type="molecule type" value="Genomic_DNA"/>
</dbReference>
<reference evidence="1 2" key="1">
    <citation type="submission" date="2020-05" db="EMBL/GenBank/DDBJ databases">
        <title>Genome Sequencing of Type Strains.</title>
        <authorList>
            <person name="Lemaire J.F."/>
            <person name="Inderbitzin P."/>
            <person name="Gregorio O.A."/>
            <person name="Collins S.B."/>
            <person name="Wespe N."/>
            <person name="Knight-Connoni V."/>
        </authorList>
    </citation>
    <scope>NUCLEOTIDE SEQUENCE [LARGE SCALE GENOMIC DNA]</scope>
    <source>
        <strain evidence="1 2">LMG 21957</strain>
    </source>
</reference>
<evidence type="ECO:0000313" key="2">
    <source>
        <dbReference type="Proteomes" id="UP000526125"/>
    </source>
</evidence>
<gene>
    <name evidence="1" type="ORF">HP552_23475</name>
</gene>
<sequence length="507" mass="59552">MYKLFFDYWKTIEFSTWNESDIREEFIAPLLKILGYGSGTINNIIREKSLKLNSPYHRVGRKRVQIDYIPTIRLKSFWIIEAKPGNKKEMDMGDLLQAHLYAIHPEIQARFIVLINGWEIRIFDSFKVSNWDDYIISCSQQSSFDDFMKFVEILNSKDMLRFLRQQIMQQIENSFEVELDKAELQLFYSSLQRKEYDLQKQIQNNAKEYRNAAWKRRTEKYQQELQKLPLDLLLVRMDIPVDRSFETSIEYARRIIESDNNERINLIDKLAMNWRSGKHAIFKVHSLDVLIRLLSEGIDIKPSSYQHGIIESINELALLNINYGLPDPRRNALCHLDNISTRLGYKIAHKLGMEYLTEIVANEKLSLSIEDQLTKEPTVAKKMLSLVNRSCENLWRLFSRNDTQTIWNGIWSLQYFEGIIDQLPLKNYPDGDQDLLFFESYGKGIDMLIMGTWDILNSNLNLIETTEGISSEVLEFSRLSRDNSMIKIPNPISPPPDWQFNSESITL</sequence>
<dbReference type="Proteomes" id="UP000526125">
    <property type="component" value="Unassembled WGS sequence"/>
</dbReference>
<evidence type="ECO:0000313" key="1">
    <source>
        <dbReference type="EMBL" id="NUU78176.1"/>
    </source>
</evidence>
<keyword evidence="2" id="KW-1185">Reference proteome</keyword>
<accession>A0A7Y6EWV1</accession>
<dbReference type="Gene3D" id="3.90.1570.30">
    <property type="match status" value="1"/>
</dbReference>
<name>A0A7Y6EWV1_9BACL</name>
<organism evidence="1 2">
    <name type="scientific">Paenibacillus xylanilyticus</name>
    <dbReference type="NCBI Taxonomy" id="248903"/>
    <lineage>
        <taxon>Bacteria</taxon>
        <taxon>Bacillati</taxon>
        <taxon>Bacillota</taxon>
        <taxon>Bacilli</taxon>
        <taxon>Bacillales</taxon>
        <taxon>Paenibacillaceae</taxon>
        <taxon>Paenibacillus</taxon>
    </lineage>
</organism>
<proteinExistence type="predicted"/>